<accession>A0A0H1R675</accession>
<dbReference type="PATRIC" id="fig|1225564.3.peg.6190"/>
<feature type="transmembrane region" description="Helical" evidence="1">
    <location>
        <begin position="26"/>
        <end position="52"/>
    </location>
</feature>
<name>A0A0H1R675_9HYPH</name>
<evidence type="ECO:0000313" key="3">
    <source>
        <dbReference type="Proteomes" id="UP000035489"/>
    </source>
</evidence>
<keyword evidence="3" id="KW-1185">Reference proteome</keyword>
<dbReference type="EMBL" id="LCYG01000067">
    <property type="protein sequence ID" value="KLK90745.1"/>
    <property type="molecule type" value="Genomic_DNA"/>
</dbReference>
<proteinExistence type="predicted"/>
<dbReference type="Proteomes" id="UP000035489">
    <property type="component" value="Unassembled WGS sequence"/>
</dbReference>
<gene>
    <name evidence="2" type="ORF">AA309_23845</name>
</gene>
<organism evidence="2 3">
    <name type="scientific">Microvirga vignae</name>
    <dbReference type="NCBI Taxonomy" id="1225564"/>
    <lineage>
        <taxon>Bacteria</taxon>
        <taxon>Pseudomonadati</taxon>
        <taxon>Pseudomonadota</taxon>
        <taxon>Alphaproteobacteria</taxon>
        <taxon>Hyphomicrobiales</taxon>
        <taxon>Methylobacteriaceae</taxon>
        <taxon>Microvirga</taxon>
    </lineage>
</organism>
<keyword evidence="1" id="KW-0812">Transmembrane</keyword>
<reference evidence="2 3" key="1">
    <citation type="submission" date="2015-05" db="EMBL/GenBank/DDBJ databases">
        <title>Draft genome sequence of Microvirga vignae strain BR3299, a novel nitrogen fixing bacteria isolated from Brazil semi-aired region.</title>
        <authorList>
            <person name="Zilli J.E."/>
            <person name="Passos S.R."/>
            <person name="Leite J."/>
            <person name="Baldani J.I."/>
            <person name="Xavier G.R."/>
            <person name="Rumjaneck N.G."/>
            <person name="Simoes-Araujo J.L."/>
        </authorList>
    </citation>
    <scope>NUCLEOTIDE SEQUENCE [LARGE SCALE GENOMIC DNA]</scope>
    <source>
        <strain evidence="2 3">BR3299</strain>
    </source>
</reference>
<dbReference type="AlphaFoldDB" id="A0A0H1R675"/>
<evidence type="ECO:0000256" key="1">
    <source>
        <dbReference type="SAM" id="Phobius"/>
    </source>
</evidence>
<protein>
    <submittedName>
        <fullName evidence="2">Uncharacterized protein</fullName>
    </submittedName>
</protein>
<sequence length="72" mass="8185">MIASNLHLRVHWSRDRGRQRQEFPRLTVVLVIVLALVNVSATVLMAGSWASITNGMLELERSIQERLTETVN</sequence>
<keyword evidence="1" id="KW-0472">Membrane</keyword>
<keyword evidence="1" id="KW-1133">Transmembrane helix</keyword>
<evidence type="ECO:0000313" key="2">
    <source>
        <dbReference type="EMBL" id="KLK90745.1"/>
    </source>
</evidence>
<comment type="caution">
    <text evidence="2">The sequence shown here is derived from an EMBL/GenBank/DDBJ whole genome shotgun (WGS) entry which is preliminary data.</text>
</comment>